<sequence>MWRLHTWYVARKIAQHGVSPLSGRSDASRSRCLREQSACGYVGRVSGRSLRCGWPYDGFRPHGGGTHDSRTGPSSRLAVYASAGPRLAVYALAGPRGSRTRRQRKARYLVGR</sequence>
<organism evidence="1 2">
    <name type="scientific">Riccia fluitans</name>
    <dbReference type="NCBI Taxonomy" id="41844"/>
    <lineage>
        <taxon>Eukaryota</taxon>
        <taxon>Viridiplantae</taxon>
        <taxon>Streptophyta</taxon>
        <taxon>Embryophyta</taxon>
        <taxon>Marchantiophyta</taxon>
        <taxon>Marchantiopsida</taxon>
        <taxon>Marchantiidae</taxon>
        <taxon>Marchantiales</taxon>
        <taxon>Ricciaceae</taxon>
        <taxon>Riccia</taxon>
    </lineage>
</organism>
<evidence type="ECO:0000313" key="2">
    <source>
        <dbReference type="Proteomes" id="UP001605036"/>
    </source>
</evidence>
<protein>
    <submittedName>
        <fullName evidence="1">Uncharacterized protein</fullName>
    </submittedName>
</protein>
<proteinExistence type="predicted"/>
<dbReference type="EMBL" id="JBHFFA010000007">
    <property type="protein sequence ID" value="KAL2611659.1"/>
    <property type="molecule type" value="Genomic_DNA"/>
</dbReference>
<dbReference type="AlphaFoldDB" id="A0ABD1XRT0"/>
<evidence type="ECO:0000313" key="1">
    <source>
        <dbReference type="EMBL" id="KAL2611659.1"/>
    </source>
</evidence>
<gene>
    <name evidence="1" type="ORF">R1flu_023351</name>
</gene>
<name>A0ABD1XRT0_9MARC</name>
<comment type="caution">
    <text evidence="1">The sequence shown here is derived from an EMBL/GenBank/DDBJ whole genome shotgun (WGS) entry which is preliminary data.</text>
</comment>
<dbReference type="Proteomes" id="UP001605036">
    <property type="component" value="Unassembled WGS sequence"/>
</dbReference>
<reference evidence="1 2" key="1">
    <citation type="submission" date="2024-09" db="EMBL/GenBank/DDBJ databases">
        <title>Chromosome-scale assembly of Riccia fluitans.</title>
        <authorList>
            <person name="Paukszto L."/>
            <person name="Sawicki J."/>
            <person name="Karawczyk K."/>
            <person name="Piernik-Szablinska J."/>
            <person name="Szczecinska M."/>
            <person name="Mazdziarz M."/>
        </authorList>
    </citation>
    <scope>NUCLEOTIDE SEQUENCE [LARGE SCALE GENOMIC DNA]</scope>
    <source>
        <strain evidence="1">Rf_01</strain>
        <tissue evidence="1">Aerial parts of the thallus</tissue>
    </source>
</reference>
<accession>A0ABD1XRT0</accession>
<keyword evidence="2" id="KW-1185">Reference proteome</keyword>